<evidence type="ECO:0000313" key="3">
    <source>
        <dbReference type="EMBL" id="EFH79901.1"/>
    </source>
</evidence>
<dbReference type="InParanoid" id="D6U7P0"/>
<reference evidence="3 4" key="1">
    <citation type="journal article" date="2011" name="Stand. Genomic Sci.">
        <title>Non-contiguous finished genome sequence and contextual data of the filamentous soil bacterium Ktedonobacter racemifer type strain (SOSP1-21).</title>
        <authorList>
            <person name="Chang Y.J."/>
            <person name="Land M."/>
            <person name="Hauser L."/>
            <person name="Chertkov O."/>
            <person name="Del Rio T.G."/>
            <person name="Nolan M."/>
            <person name="Copeland A."/>
            <person name="Tice H."/>
            <person name="Cheng J.F."/>
            <person name="Lucas S."/>
            <person name="Han C."/>
            <person name="Goodwin L."/>
            <person name="Pitluck S."/>
            <person name="Ivanova N."/>
            <person name="Ovchinikova G."/>
            <person name="Pati A."/>
            <person name="Chen A."/>
            <person name="Palaniappan K."/>
            <person name="Mavromatis K."/>
            <person name="Liolios K."/>
            <person name="Brettin T."/>
            <person name="Fiebig A."/>
            <person name="Rohde M."/>
            <person name="Abt B."/>
            <person name="Goker M."/>
            <person name="Detter J.C."/>
            <person name="Woyke T."/>
            <person name="Bristow J."/>
            <person name="Eisen J.A."/>
            <person name="Markowitz V."/>
            <person name="Hugenholtz P."/>
            <person name="Kyrpides N.C."/>
            <person name="Klenk H.P."/>
            <person name="Lapidus A."/>
        </authorList>
    </citation>
    <scope>NUCLEOTIDE SEQUENCE [LARGE SCALE GENOMIC DNA]</scope>
    <source>
        <strain evidence="4">DSM 44963</strain>
    </source>
</reference>
<dbReference type="RefSeq" id="WP_007922085.1">
    <property type="nucleotide sequence ID" value="NZ_ADVG01000005.1"/>
</dbReference>
<evidence type="ECO:0000256" key="2">
    <source>
        <dbReference type="SAM" id="Phobius"/>
    </source>
</evidence>
<keyword evidence="4" id="KW-1185">Reference proteome</keyword>
<protein>
    <submittedName>
        <fullName evidence="3">Uncharacterized protein</fullName>
    </submittedName>
</protein>
<organism evidence="3 4">
    <name type="scientific">Ktedonobacter racemifer DSM 44963</name>
    <dbReference type="NCBI Taxonomy" id="485913"/>
    <lineage>
        <taxon>Bacteria</taxon>
        <taxon>Bacillati</taxon>
        <taxon>Chloroflexota</taxon>
        <taxon>Ktedonobacteria</taxon>
        <taxon>Ktedonobacterales</taxon>
        <taxon>Ktedonobacteraceae</taxon>
        <taxon>Ktedonobacter</taxon>
    </lineage>
</organism>
<accession>D6U7P0</accession>
<comment type="caution">
    <text evidence="3">The sequence shown here is derived from an EMBL/GenBank/DDBJ whole genome shotgun (WGS) entry which is preliminary data.</text>
</comment>
<proteinExistence type="predicted"/>
<evidence type="ECO:0000256" key="1">
    <source>
        <dbReference type="SAM" id="MobiDB-lite"/>
    </source>
</evidence>
<dbReference type="EMBL" id="ADVG01000005">
    <property type="protein sequence ID" value="EFH79901.1"/>
    <property type="molecule type" value="Genomic_DNA"/>
</dbReference>
<keyword evidence="2" id="KW-0472">Membrane</keyword>
<feature type="region of interest" description="Disordered" evidence="1">
    <location>
        <begin position="1"/>
        <end position="24"/>
    </location>
</feature>
<dbReference type="InterPro" id="IPR046492">
    <property type="entry name" value="DUF6585"/>
</dbReference>
<feature type="compositionally biased region" description="Polar residues" evidence="1">
    <location>
        <begin position="1"/>
        <end position="13"/>
    </location>
</feature>
<feature type="transmembrane region" description="Helical" evidence="2">
    <location>
        <begin position="93"/>
        <end position="113"/>
    </location>
</feature>
<name>D6U7P0_KTERA</name>
<dbReference type="AlphaFoldDB" id="D6U7P0"/>
<dbReference type="Pfam" id="PF20226">
    <property type="entry name" value="DUF6585"/>
    <property type="match status" value="1"/>
</dbReference>
<gene>
    <name evidence="3" type="ORF">Krac_0426</name>
</gene>
<dbReference type="Proteomes" id="UP000004508">
    <property type="component" value="Unassembled WGS sequence"/>
</dbReference>
<keyword evidence="2" id="KW-0812">Transmembrane</keyword>
<sequence length="349" mass="36854">MSWQSQPQFSAQPGATFPSPVGQPVPSSTIPPAVFQAAEAARLGAPTREYNRGAKASAGRSAIAIPLILGLGGGGIGLLVGIFVPLLVTPFPFNLIAPAVILVCILPFLPMLIKLVRGVLGGGSASEFRAWGCPEGLVYLEGKQFFAVRWRDISAVWRKVGFVNGLPSTLGYIVQPANAAPFKFSLLTGPYAGLLDMVGNSSGSMSISSGAGVISSQGGFIQVEGMADLSAYAGLGELIEEQILNLYLPQILETFQQGQPIAFGTFLVSSQGLSDGNKNLAWEEIADIQVSAFAIRITKRPADLLWYNLSVPSLPNAALLIGLLNTIRARYRGRGEKAPVIDDSVGKFH</sequence>
<evidence type="ECO:0000313" key="4">
    <source>
        <dbReference type="Proteomes" id="UP000004508"/>
    </source>
</evidence>
<keyword evidence="2" id="KW-1133">Transmembrane helix</keyword>
<dbReference type="OrthoDB" id="148433at2"/>
<feature type="transmembrane region" description="Helical" evidence="2">
    <location>
        <begin position="62"/>
        <end position="87"/>
    </location>
</feature>